<dbReference type="EMBL" id="SMLW01000618">
    <property type="protein sequence ID" value="MTI27245.1"/>
    <property type="molecule type" value="Genomic_DNA"/>
</dbReference>
<proteinExistence type="predicted"/>
<name>A0ABW9RW64_9BACT</name>
<evidence type="ECO:0000313" key="3">
    <source>
        <dbReference type="Proteomes" id="UP000798808"/>
    </source>
</evidence>
<accession>A0ABW9RW64</accession>
<keyword evidence="1" id="KW-0472">Membrane</keyword>
<evidence type="ECO:0000313" key="2">
    <source>
        <dbReference type="EMBL" id="MTI27245.1"/>
    </source>
</evidence>
<organism evidence="2 3">
    <name type="scientific">Fulvivirga kasyanovii</name>
    <dbReference type="NCBI Taxonomy" id="396812"/>
    <lineage>
        <taxon>Bacteria</taxon>
        <taxon>Pseudomonadati</taxon>
        <taxon>Bacteroidota</taxon>
        <taxon>Cytophagia</taxon>
        <taxon>Cytophagales</taxon>
        <taxon>Fulvivirgaceae</taxon>
        <taxon>Fulvivirga</taxon>
    </lineage>
</organism>
<keyword evidence="1" id="KW-1133">Transmembrane helix</keyword>
<evidence type="ECO:0000256" key="1">
    <source>
        <dbReference type="SAM" id="Phobius"/>
    </source>
</evidence>
<reference evidence="2 3" key="1">
    <citation type="submission" date="2019-02" db="EMBL/GenBank/DDBJ databases">
        <authorList>
            <person name="Goldberg S.R."/>
            <person name="Haltli B.A."/>
            <person name="Correa H."/>
            <person name="Russell K.G."/>
        </authorList>
    </citation>
    <scope>NUCLEOTIDE SEQUENCE [LARGE SCALE GENOMIC DNA]</scope>
    <source>
        <strain evidence="2 3">JCM 16186</strain>
    </source>
</reference>
<dbReference type="RefSeq" id="WP_155174247.1">
    <property type="nucleotide sequence ID" value="NZ_BAAAFL010000012.1"/>
</dbReference>
<comment type="caution">
    <text evidence="2">The sequence shown here is derived from an EMBL/GenBank/DDBJ whole genome shotgun (WGS) entry which is preliminary data.</text>
</comment>
<dbReference type="Proteomes" id="UP000798808">
    <property type="component" value="Unassembled WGS sequence"/>
</dbReference>
<feature type="transmembrane region" description="Helical" evidence="1">
    <location>
        <begin position="16"/>
        <end position="36"/>
    </location>
</feature>
<protein>
    <submittedName>
        <fullName evidence="2">Uncharacterized protein</fullName>
    </submittedName>
</protein>
<keyword evidence="1" id="KW-0812">Transmembrane</keyword>
<keyword evidence="3" id="KW-1185">Reference proteome</keyword>
<sequence>MENRNFSITVKRLKQGILWLTIFGSLLYSLALPIIWVDYEVNKDFIAKVLCINRDKPELKCNGKCYLAKKLKKAKKQQEDQNAELQQVSFTLAVTALTTFAFSSFIEEPLKHYGEVNNLYHFHFFASIFHPPIS</sequence>
<gene>
    <name evidence="2" type="ORF">E1163_19980</name>
</gene>